<reference evidence="2" key="1">
    <citation type="submission" date="2019-12" db="EMBL/GenBank/DDBJ databases">
        <title>Genome sequencing and annotation of Brassica cretica.</title>
        <authorList>
            <person name="Studholme D.J."/>
            <person name="Sarris P."/>
        </authorList>
    </citation>
    <scope>NUCLEOTIDE SEQUENCE</scope>
    <source>
        <strain evidence="2">PFS-109/04</strain>
        <tissue evidence="2">Leaf</tissue>
    </source>
</reference>
<evidence type="ECO:0000313" key="2">
    <source>
        <dbReference type="EMBL" id="KAF3557225.1"/>
    </source>
</evidence>
<dbReference type="AlphaFoldDB" id="A0A8S9R544"/>
<gene>
    <name evidence="2" type="ORF">F2Q69_00013518</name>
</gene>
<accession>A0A8S9R544</accession>
<sequence>MVWKQSDEIRFTAKEQEKILAPHHDALVISLTVANCLVKRILVDNGSSSNIISQMAYQDLGLEENTLTCKVTPLIGFSSEVKQTAGEVFLPVYAEGGPEVKDNRNWGSFQRSRTLDHSKNPRNPRRTYVDRSAWSPPKPFKVASARKTWSSQDPRPPPHIDKITKNLTRYQPVISRISKWDMSTPRRLPHRMHQTSLEQRVPRRHRIEKLSQAGDLRTWSLQWMNVTTRFMEVHKIIISRKQWSSNIEGRGMKRVSTTVPRPKKEVQETFDTGQPLMISGMTTKKQNGKQHAARELDSDQLPRGRIRYPTGTGSGLT</sequence>
<dbReference type="Proteomes" id="UP000712600">
    <property type="component" value="Unassembled WGS sequence"/>
</dbReference>
<organism evidence="2 3">
    <name type="scientific">Brassica cretica</name>
    <name type="common">Mustard</name>
    <dbReference type="NCBI Taxonomy" id="69181"/>
    <lineage>
        <taxon>Eukaryota</taxon>
        <taxon>Viridiplantae</taxon>
        <taxon>Streptophyta</taxon>
        <taxon>Embryophyta</taxon>
        <taxon>Tracheophyta</taxon>
        <taxon>Spermatophyta</taxon>
        <taxon>Magnoliopsida</taxon>
        <taxon>eudicotyledons</taxon>
        <taxon>Gunneridae</taxon>
        <taxon>Pentapetalae</taxon>
        <taxon>rosids</taxon>
        <taxon>malvids</taxon>
        <taxon>Brassicales</taxon>
        <taxon>Brassicaceae</taxon>
        <taxon>Brassiceae</taxon>
        <taxon>Brassica</taxon>
    </lineage>
</organism>
<proteinExistence type="predicted"/>
<feature type="compositionally biased region" description="Basic and acidic residues" evidence="1">
    <location>
        <begin position="292"/>
        <end position="302"/>
    </location>
</feature>
<feature type="region of interest" description="Disordered" evidence="1">
    <location>
        <begin position="283"/>
        <end position="317"/>
    </location>
</feature>
<comment type="caution">
    <text evidence="2">The sequence shown here is derived from an EMBL/GenBank/DDBJ whole genome shotgun (WGS) entry which is preliminary data.</text>
</comment>
<dbReference type="PANTHER" id="PTHR33240">
    <property type="entry name" value="OS08G0508500 PROTEIN"/>
    <property type="match status" value="1"/>
</dbReference>
<name>A0A8S9R544_BRACR</name>
<dbReference type="PANTHER" id="PTHR33240:SF8">
    <property type="entry name" value="OS03G0439900 PROTEIN"/>
    <property type="match status" value="1"/>
</dbReference>
<protein>
    <submittedName>
        <fullName evidence="2">Uncharacterized protein</fullName>
    </submittedName>
</protein>
<evidence type="ECO:0000313" key="3">
    <source>
        <dbReference type="Proteomes" id="UP000712600"/>
    </source>
</evidence>
<evidence type="ECO:0000256" key="1">
    <source>
        <dbReference type="SAM" id="MobiDB-lite"/>
    </source>
</evidence>
<dbReference type="EMBL" id="QGKX02000996">
    <property type="protein sequence ID" value="KAF3557225.1"/>
    <property type="molecule type" value="Genomic_DNA"/>
</dbReference>
<feature type="region of interest" description="Disordered" evidence="1">
    <location>
        <begin position="104"/>
        <end position="161"/>
    </location>
</feature>